<dbReference type="PANTHER" id="PTHR11236">
    <property type="entry name" value="AMINOBENZOATE/ANTHRANILATE SYNTHASE"/>
    <property type="match status" value="1"/>
</dbReference>
<dbReference type="Pfam" id="PF00425">
    <property type="entry name" value="Chorismate_bind"/>
    <property type="match status" value="1"/>
</dbReference>
<reference evidence="3" key="1">
    <citation type="submission" date="2021-11" db="EMBL/GenBank/DDBJ databases">
        <title>Cultivation dependent microbiological survey of springs from the worlds oldest radium mine currently devoted to the extraction of radon-saturated water.</title>
        <authorList>
            <person name="Kapinusova G."/>
            <person name="Smrhova T."/>
            <person name="Strejcek M."/>
            <person name="Suman J."/>
            <person name="Jani K."/>
            <person name="Pajer P."/>
            <person name="Uhlik O."/>
        </authorList>
    </citation>
    <scope>NUCLEOTIDE SEQUENCE [LARGE SCALE GENOMIC DNA]</scope>
    <source>
        <strain evidence="3">J379</strain>
    </source>
</reference>
<dbReference type="Gene3D" id="3.20.10.10">
    <property type="entry name" value="D-amino Acid Aminotransferase, subunit A, domain 2"/>
    <property type="match status" value="1"/>
</dbReference>
<evidence type="ECO:0000313" key="3">
    <source>
        <dbReference type="Proteomes" id="UP001058860"/>
    </source>
</evidence>
<dbReference type="InterPro" id="IPR001544">
    <property type="entry name" value="Aminotrans_IV"/>
</dbReference>
<dbReference type="Gene3D" id="3.60.120.10">
    <property type="entry name" value="Anthranilate synthase"/>
    <property type="match status" value="1"/>
</dbReference>
<dbReference type="InterPro" id="IPR005801">
    <property type="entry name" value="ADC_synthase"/>
</dbReference>
<dbReference type="Pfam" id="PF01063">
    <property type="entry name" value="Aminotran_4"/>
    <property type="match status" value="1"/>
</dbReference>
<proteinExistence type="predicted"/>
<dbReference type="InterPro" id="IPR043131">
    <property type="entry name" value="BCAT-like_N"/>
</dbReference>
<accession>A0ABY5PBM9</accession>
<evidence type="ECO:0000313" key="2">
    <source>
        <dbReference type="EMBL" id="UUY01882.1"/>
    </source>
</evidence>
<keyword evidence="3" id="KW-1185">Reference proteome</keyword>
<feature type="domain" description="Chorismate-utilising enzyme C-terminal" evidence="1">
    <location>
        <begin position="170"/>
        <end position="417"/>
    </location>
</feature>
<protein>
    <submittedName>
        <fullName evidence="2">Bifunctional anthranilate synthase component I family protein/aminotransferase class IV</fullName>
    </submittedName>
</protein>
<name>A0ABY5PBM9_9ACTN</name>
<dbReference type="SUPFAM" id="SSF56752">
    <property type="entry name" value="D-aminoacid aminotransferase-like PLP-dependent enzymes"/>
    <property type="match status" value="1"/>
</dbReference>
<gene>
    <name evidence="2" type="ORF">LRS13_14235</name>
</gene>
<evidence type="ECO:0000259" key="1">
    <source>
        <dbReference type="Pfam" id="PF00425"/>
    </source>
</evidence>
<dbReference type="InterPro" id="IPR019999">
    <property type="entry name" value="Anth_synth_I-like"/>
</dbReference>
<dbReference type="PANTHER" id="PTHR11236:SF50">
    <property type="entry name" value="AMINODEOXYCHORISMATE SYNTHASE COMPONENT 1"/>
    <property type="match status" value="1"/>
</dbReference>
<sequence length="670" mass="69559">MPFDRHLLAEGVTLAAVARAVAPDDRPFVLTGRWADGSTIAGSAPMRDLAPGEDPFAALDDLPTSRATATFGGGWVGLLGFALGARVEDLPPSPPARGATSPEHRLAFYDHVVRLDADGRCWLESLGIPGREDPVAARAALLRDRLRAPAPTAGWHAGPMDVLAPGGAGHEEAVTAVIERIHAGEIFQANLCLRLTGRFGGSALEAWLALMGRAPAAYGAYIGWDGGAVLSASPELFLRRVGREVSSLPMKGTRPRVAGEDETAARELARAPKDAAENVMIVDLMRNDLGRVCAYGSIEVEPPEVEAHPGVWQLVRRVRGTLRDEVGDAELVRACFPPGSVVGAPKVQALKVIAAEEATARGAHCGAIGYASPHAGLELSVAIRTLEVAGDEIALGVGGGIVADSVAADEHRECLVKAAPVLAGLGLELPGRVPTSRAASPPALLTTTVTRPDPARGIFETVLVAGGAPVALDAHLARMRRSALALRGTAPDLAVAADEVHALAREGAAAARIIAVPDPAGGWTVTVMARPAPAPLTGPVELVPVLLPGGLGEHKWADREALNGPRRGASWLLCDRGGEVLEAAWANVWLREGDTVVTPPVDGRLLPGTRRAAILADPASAGALRAAVERVDLDRLRRADAVLLSSALRIVPAAVALPAGSRRGAVSSRH</sequence>
<dbReference type="RefSeq" id="WP_353862423.1">
    <property type="nucleotide sequence ID" value="NZ_CP088295.1"/>
</dbReference>
<dbReference type="InterPro" id="IPR015890">
    <property type="entry name" value="Chorismate_C"/>
</dbReference>
<dbReference type="PRINTS" id="PR00095">
    <property type="entry name" value="ANTSNTHASEI"/>
</dbReference>
<dbReference type="EMBL" id="CP088295">
    <property type="protein sequence ID" value="UUY01882.1"/>
    <property type="molecule type" value="Genomic_DNA"/>
</dbReference>
<dbReference type="Gene3D" id="3.30.470.10">
    <property type="match status" value="1"/>
</dbReference>
<organism evidence="2 3">
    <name type="scientific">Svornostia abyssi</name>
    <dbReference type="NCBI Taxonomy" id="2898438"/>
    <lineage>
        <taxon>Bacteria</taxon>
        <taxon>Bacillati</taxon>
        <taxon>Actinomycetota</taxon>
        <taxon>Thermoleophilia</taxon>
        <taxon>Solirubrobacterales</taxon>
        <taxon>Baekduiaceae</taxon>
        <taxon>Svornostia</taxon>
    </lineage>
</organism>
<dbReference type="Proteomes" id="UP001058860">
    <property type="component" value="Chromosome"/>
</dbReference>
<dbReference type="SUPFAM" id="SSF56322">
    <property type="entry name" value="ADC synthase"/>
    <property type="match status" value="1"/>
</dbReference>
<dbReference type="InterPro" id="IPR043132">
    <property type="entry name" value="BCAT-like_C"/>
</dbReference>
<dbReference type="InterPro" id="IPR036038">
    <property type="entry name" value="Aminotransferase-like"/>
</dbReference>